<dbReference type="InterPro" id="IPR011048">
    <property type="entry name" value="Haem_d1_sf"/>
</dbReference>
<dbReference type="PANTHER" id="PTHR47197">
    <property type="entry name" value="PROTEIN NIRF"/>
    <property type="match status" value="1"/>
</dbReference>
<dbReference type="Proteomes" id="UP001339962">
    <property type="component" value="Unassembled WGS sequence"/>
</dbReference>
<dbReference type="PROSITE" id="PS51257">
    <property type="entry name" value="PROKAR_LIPOPROTEIN"/>
    <property type="match status" value="1"/>
</dbReference>
<name>A0ABD5IYC2_9BACL</name>
<reference evidence="1 2" key="1">
    <citation type="submission" date="2023-03" db="EMBL/GenBank/DDBJ databases">
        <title>Bacillus Genome Sequencing.</title>
        <authorList>
            <person name="Dunlap C."/>
        </authorList>
    </citation>
    <scope>NUCLEOTIDE SEQUENCE [LARGE SCALE GENOMIC DNA]</scope>
    <source>
        <strain evidence="1 2">NRS-38</strain>
    </source>
</reference>
<dbReference type="SUPFAM" id="SSF51004">
    <property type="entry name" value="C-terminal (heme d1) domain of cytochrome cd1-nitrite reductase"/>
    <property type="match status" value="1"/>
</dbReference>
<organism evidence="1 2">
    <name type="scientific">Anoxybacteroides rupiense</name>
    <dbReference type="NCBI Taxonomy" id="311460"/>
    <lineage>
        <taxon>Bacteria</taxon>
        <taxon>Bacillati</taxon>
        <taxon>Bacillota</taxon>
        <taxon>Bacilli</taxon>
        <taxon>Bacillales</taxon>
        <taxon>Anoxybacillaceae</taxon>
        <taxon>Anoxybacteroides</taxon>
    </lineage>
</organism>
<comment type="caution">
    <text evidence="1">The sequence shown here is derived from an EMBL/GenBank/DDBJ whole genome shotgun (WGS) entry which is preliminary data.</text>
</comment>
<dbReference type="PANTHER" id="PTHR47197:SF3">
    <property type="entry name" value="DIHYDRO-HEME D1 DEHYDROGENASE"/>
    <property type="match status" value="1"/>
</dbReference>
<gene>
    <name evidence="1" type="ORF">P9850_13610</name>
</gene>
<dbReference type="InterPro" id="IPR011964">
    <property type="entry name" value="YVTN_b-propeller_repeat"/>
</dbReference>
<dbReference type="NCBIfam" id="TIGR02276">
    <property type="entry name" value="beta_rpt_yvtn"/>
    <property type="match status" value="1"/>
</dbReference>
<evidence type="ECO:0000313" key="1">
    <source>
        <dbReference type="EMBL" id="MED5052843.1"/>
    </source>
</evidence>
<sequence>MRLALVLAFMFVSLLMGCERQEEFTPIPKRMKVLISINIKEGSVTFFDLKREKKYAQWELGQPIQGGVLLNNGSTLLLYGHELDRAYEYNLATGKMEKEWKTGKGIISALVSNDQQHLLLADQNQKAIRIFHMNGKENGSIKIGSQPLTLLQNSTGTRVYAIDFQDEKAAVIDMEKHQVTHTFSVPKFALGGLLREREQELWVGGHGSGSSVETVIHIYSLPSGTLMKTIPAPEMPVSFAETNEGIFALSHGSNTVRKWDHAGEEKASITVGANPFVMIGESHYLYVASYDSNEVTVIDGRTLQVVQRLTTGKGPFQLMIREEG</sequence>
<dbReference type="InterPro" id="IPR051200">
    <property type="entry name" value="Host-pathogen_enzymatic-act"/>
</dbReference>
<dbReference type="Gene3D" id="2.130.10.10">
    <property type="entry name" value="YVTN repeat-like/Quinoprotein amine dehydrogenase"/>
    <property type="match status" value="1"/>
</dbReference>
<dbReference type="RefSeq" id="WP_328219085.1">
    <property type="nucleotide sequence ID" value="NZ_JARTLI010000036.1"/>
</dbReference>
<dbReference type="EMBL" id="JARTLI010000036">
    <property type="protein sequence ID" value="MED5052843.1"/>
    <property type="molecule type" value="Genomic_DNA"/>
</dbReference>
<evidence type="ECO:0000313" key="2">
    <source>
        <dbReference type="Proteomes" id="UP001339962"/>
    </source>
</evidence>
<dbReference type="InterPro" id="IPR015943">
    <property type="entry name" value="WD40/YVTN_repeat-like_dom_sf"/>
</dbReference>
<dbReference type="AlphaFoldDB" id="A0ABD5IYC2"/>
<accession>A0ABD5IYC2</accession>
<proteinExistence type="predicted"/>
<protein>
    <submittedName>
        <fullName evidence="1">YncE family protein</fullName>
    </submittedName>
</protein>